<comment type="caution">
    <text evidence="2">The sequence shown here is derived from an EMBL/GenBank/DDBJ whole genome shotgun (WGS) entry which is preliminary data.</text>
</comment>
<evidence type="ECO:0000256" key="1">
    <source>
        <dbReference type="SAM" id="MobiDB-lite"/>
    </source>
</evidence>
<gene>
    <name evidence="2" type="ORF">PCOR1329_LOCUS64263</name>
</gene>
<reference evidence="2" key="1">
    <citation type="submission" date="2023-10" db="EMBL/GenBank/DDBJ databases">
        <authorList>
            <person name="Chen Y."/>
            <person name="Shah S."/>
            <person name="Dougan E. K."/>
            <person name="Thang M."/>
            <person name="Chan C."/>
        </authorList>
    </citation>
    <scope>NUCLEOTIDE SEQUENCE [LARGE SCALE GENOMIC DNA]</scope>
</reference>
<proteinExistence type="predicted"/>
<feature type="non-terminal residue" evidence="2">
    <location>
        <position position="116"/>
    </location>
</feature>
<dbReference type="Proteomes" id="UP001189429">
    <property type="component" value="Unassembled WGS sequence"/>
</dbReference>
<evidence type="ECO:0000313" key="3">
    <source>
        <dbReference type="Proteomes" id="UP001189429"/>
    </source>
</evidence>
<protein>
    <submittedName>
        <fullName evidence="2">Uncharacterized protein</fullName>
    </submittedName>
</protein>
<dbReference type="EMBL" id="CAUYUJ010018182">
    <property type="protein sequence ID" value="CAK0881415.1"/>
    <property type="molecule type" value="Genomic_DNA"/>
</dbReference>
<organism evidence="2 3">
    <name type="scientific">Prorocentrum cordatum</name>
    <dbReference type="NCBI Taxonomy" id="2364126"/>
    <lineage>
        <taxon>Eukaryota</taxon>
        <taxon>Sar</taxon>
        <taxon>Alveolata</taxon>
        <taxon>Dinophyceae</taxon>
        <taxon>Prorocentrales</taxon>
        <taxon>Prorocentraceae</taxon>
        <taxon>Prorocentrum</taxon>
    </lineage>
</organism>
<accession>A0ABN9W5S8</accession>
<keyword evidence="3" id="KW-1185">Reference proteome</keyword>
<evidence type="ECO:0000313" key="2">
    <source>
        <dbReference type="EMBL" id="CAK0881415.1"/>
    </source>
</evidence>
<feature type="region of interest" description="Disordered" evidence="1">
    <location>
        <begin position="1"/>
        <end position="36"/>
    </location>
</feature>
<name>A0ABN9W5S8_9DINO</name>
<sequence length="116" mass="13101">MEKGATTARISRTRREFEEDAATGPPHSARKNLATGFRGNPLSAVRLSAMWLRLRESRVWFPPPPHHHHQPPRPALLDAPTRCLFDVIVSPSFCAVPPALPANRRLPGARERERER</sequence>